<accession>A0A8J7Y6M1</accession>
<name>A0A8J7Y6M1_9EURY</name>
<organism evidence="2 3">
    <name type="scientific">Haloarcula limicola</name>
    <dbReference type="NCBI Taxonomy" id="1429915"/>
    <lineage>
        <taxon>Archaea</taxon>
        <taxon>Methanobacteriati</taxon>
        <taxon>Methanobacteriota</taxon>
        <taxon>Stenosarchaea group</taxon>
        <taxon>Halobacteria</taxon>
        <taxon>Halobacteriales</taxon>
        <taxon>Haloarculaceae</taxon>
        <taxon>Haloarcula</taxon>
    </lineage>
</organism>
<sequence length="96" mass="10165">MIGELLHALGVSGSIVTVVSAAVMFYHGREVLSVLTRVGAWVRIGAVFAFVAVALSSGLVPGVDVSLNLETLWSWLSGVASSIPIREIWLPETHGH</sequence>
<evidence type="ECO:0000256" key="1">
    <source>
        <dbReference type="SAM" id="Phobius"/>
    </source>
</evidence>
<evidence type="ECO:0000313" key="3">
    <source>
        <dbReference type="Proteomes" id="UP000766550"/>
    </source>
</evidence>
<comment type="caution">
    <text evidence="2">The sequence shown here is derived from an EMBL/GenBank/DDBJ whole genome shotgun (WGS) entry which is preliminary data.</text>
</comment>
<keyword evidence="1" id="KW-0812">Transmembrane</keyword>
<evidence type="ECO:0000313" key="2">
    <source>
        <dbReference type="EMBL" id="MBV0925012.1"/>
    </source>
</evidence>
<dbReference type="AlphaFoldDB" id="A0A8J7Y6M1"/>
<keyword evidence="3" id="KW-1185">Reference proteome</keyword>
<dbReference type="OrthoDB" id="384495at2157"/>
<dbReference type="EMBL" id="JAHQXF010000002">
    <property type="protein sequence ID" value="MBV0925012.1"/>
    <property type="molecule type" value="Genomic_DNA"/>
</dbReference>
<gene>
    <name evidence="2" type="ORF">KTS45_12475</name>
</gene>
<proteinExistence type="predicted"/>
<dbReference type="Proteomes" id="UP000766550">
    <property type="component" value="Unassembled WGS sequence"/>
</dbReference>
<keyword evidence="1" id="KW-1133">Transmembrane helix</keyword>
<feature type="transmembrane region" description="Helical" evidence="1">
    <location>
        <begin position="38"/>
        <end position="60"/>
    </location>
</feature>
<dbReference type="RefSeq" id="WP_162317855.1">
    <property type="nucleotide sequence ID" value="NZ_JAHQXF010000002.1"/>
</dbReference>
<keyword evidence="1" id="KW-0472">Membrane</keyword>
<protein>
    <submittedName>
        <fullName evidence="2">Uncharacterized protein</fullName>
    </submittedName>
</protein>
<feature type="transmembrane region" description="Helical" evidence="1">
    <location>
        <begin position="6"/>
        <end position="26"/>
    </location>
</feature>
<reference evidence="2 3" key="1">
    <citation type="submission" date="2021-06" db="EMBL/GenBank/DDBJ databases">
        <title>New haloarchaea isolates fom saline soil.</title>
        <authorList>
            <person name="Duran-Viseras A."/>
            <person name="Sanchez-Porro C.S."/>
            <person name="Ventosa A."/>
        </authorList>
    </citation>
    <scope>NUCLEOTIDE SEQUENCE [LARGE SCALE GENOMIC DNA]</scope>
    <source>
        <strain evidence="2 3">JCM 183640</strain>
    </source>
</reference>